<comment type="caution">
    <text evidence="1">The sequence shown here is derived from an EMBL/GenBank/DDBJ whole genome shotgun (WGS) entry which is preliminary data.</text>
</comment>
<proteinExistence type="predicted"/>
<protein>
    <submittedName>
        <fullName evidence="1">Uncharacterized protein</fullName>
    </submittedName>
</protein>
<evidence type="ECO:0000313" key="1">
    <source>
        <dbReference type="EMBL" id="KAK3583213.1"/>
    </source>
</evidence>
<sequence length="151" mass="16489">MSSSDKTTKTSAVLTDYLKSSGDTMTGNLIMSGQQILDTETSYPPIKINNTQAVNFNQLTTAVSAGGTMTGNIDMSGNKITNHSISYALNNANNTQAVSYNQLTTDVSNNLRLRWWDKDQRHEHNSGATDAVSYDQLKGSLAEYSNLAEER</sequence>
<organism evidence="1 2">
    <name type="scientific">Potamilus streckersoni</name>
    <dbReference type="NCBI Taxonomy" id="2493646"/>
    <lineage>
        <taxon>Eukaryota</taxon>
        <taxon>Metazoa</taxon>
        <taxon>Spiralia</taxon>
        <taxon>Lophotrochozoa</taxon>
        <taxon>Mollusca</taxon>
        <taxon>Bivalvia</taxon>
        <taxon>Autobranchia</taxon>
        <taxon>Heteroconchia</taxon>
        <taxon>Palaeoheterodonta</taxon>
        <taxon>Unionida</taxon>
        <taxon>Unionoidea</taxon>
        <taxon>Unionidae</taxon>
        <taxon>Ambleminae</taxon>
        <taxon>Lampsilini</taxon>
        <taxon>Potamilus</taxon>
    </lineage>
</organism>
<reference evidence="1" key="2">
    <citation type="journal article" date="2021" name="Genome Biol. Evol.">
        <title>Developing a high-quality reference genome for a parasitic bivalve with doubly uniparental inheritance (Bivalvia: Unionida).</title>
        <authorList>
            <person name="Smith C.H."/>
        </authorList>
    </citation>
    <scope>NUCLEOTIDE SEQUENCE</scope>
    <source>
        <strain evidence="1">CHS0354</strain>
        <tissue evidence="1">Mantle</tissue>
    </source>
</reference>
<dbReference type="AlphaFoldDB" id="A0AAE0VM11"/>
<evidence type="ECO:0000313" key="2">
    <source>
        <dbReference type="Proteomes" id="UP001195483"/>
    </source>
</evidence>
<name>A0AAE0VM11_9BIVA</name>
<reference evidence="1" key="1">
    <citation type="journal article" date="2021" name="Genome Biol. Evol.">
        <title>A High-Quality Reference Genome for a Parasitic Bivalve with Doubly Uniparental Inheritance (Bivalvia: Unionida).</title>
        <authorList>
            <person name="Smith C.H."/>
        </authorList>
    </citation>
    <scope>NUCLEOTIDE SEQUENCE</scope>
    <source>
        <strain evidence="1">CHS0354</strain>
    </source>
</reference>
<accession>A0AAE0VM11</accession>
<keyword evidence="2" id="KW-1185">Reference proteome</keyword>
<reference evidence="1" key="3">
    <citation type="submission" date="2023-05" db="EMBL/GenBank/DDBJ databases">
        <authorList>
            <person name="Smith C.H."/>
        </authorList>
    </citation>
    <scope>NUCLEOTIDE SEQUENCE</scope>
    <source>
        <strain evidence="1">CHS0354</strain>
        <tissue evidence="1">Mantle</tissue>
    </source>
</reference>
<gene>
    <name evidence="1" type="ORF">CHS0354_015377</name>
</gene>
<dbReference type="EMBL" id="JAEAOA010000956">
    <property type="protein sequence ID" value="KAK3583213.1"/>
    <property type="molecule type" value="Genomic_DNA"/>
</dbReference>
<dbReference type="Proteomes" id="UP001195483">
    <property type="component" value="Unassembled WGS sequence"/>
</dbReference>